<proteinExistence type="inferred from homology"/>
<evidence type="ECO:0000256" key="4">
    <source>
        <dbReference type="ARBA" id="ARBA00022729"/>
    </source>
</evidence>
<keyword evidence="6 9" id="KW-0472">Membrane</keyword>
<gene>
    <name evidence="12" type="ORF">CAPTEDRAFT_107686</name>
</gene>
<feature type="transmembrane region" description="Helical" evidence="9">
    <location>
        <begin position="190"/>
        <end position="210"/>
    </location>
</feature>
<keyword evidence="3 8" id="KW-0812">Transmembrane</keyword>
<dbReference type="GO" id="GO:0012505">
    <property type="term" value="C:endomembrane system"/>
    <property type="evidence" value="ECO:0007669"/>
    <property type="project" value="UniProtKB-SubCell"/>
</dbReference>
<dbReference type="Pfam" id="PF01105">
    <property type="entry name" value="EMP24_GP25L"/>
    <property type="match status" value="1"/>
</dbReference>
<evidence type="ECO:0000313" key="14">
    <source>
        <dbReference type="Proteomes" id="UP000014760"/>
    </source>
</evidence>
<evidence type="ECO:0000256" key="5">
    <source>
        <dbReference type="ARBA" id="ARBA00022989"/>
    </source>
</evidence>
<comment type="similarity">
    <text evidence="2 8">Belongs to the EMP24/GP25L family.</text>
</comment>
<feature type="domain" description="GOLD" evidence="11">
    <location>
        <begin position="36"/>
        <end position="118"/>
    </location>
</feature>
<evidence type="ECO:0000313" key="12">
    <source>
        <dbReference type="EMBL" id="ELU05584.1"/>
    </source>
</evidence>
<evidence type="ECO:0000256" key="1">
    <source>
        <dbReference type="ARBA" id="ARBA00004479"/>
    </source>
</evidence>
<dbReference type="OrthoDB" id="5976732at2759"/>
<dbReference type="PANTHER" id="PTHR22811">
    <property type="entry name" value="TRANSMEMBRANE EMP24 DOMAIN-CONTAINING PROTEIN"/>
    <property type="match status" value="1"/>
</dbReference>
<keyword evidence="5 9" id="KW-1133">Transmembrane helix</keyword>
<protein>
    <recommendedName>
        <fullName evidence="11">GOLD domain-containing protein</fullName>
    </recommendedName>
</protein>
<dbReference type="InterPro" id="IPR036598">
    <property type="entry name" value="GOLD_dom_sf"/>
</dbReference>
<evidence type="ECO:0000256" key="9">
    <source>
        <dbReference type="SAM" id="Phobius"/>
    </source>
</evidence>
<feature type="signal peptide" evidence="10">
    <location>
        <begin position="1"/>
        <end position="21"/>
    </location>
</feature>
<dbReference type="Proteomes" id="UP000014760">
    <property type="component" value="Unassembled WGS sequence"/>
</dbReference>
<evidence type="ECO:0000256" key="8">
    <source>
        <dbReference type="RuleBase" id="RU003827"/>
    </source>
</evidence>
<evidence type="ECO:0000256" key="10">
    <source>
        <dbReference type="SAM" id="SignalP"/>
    </source>
</evidence>
<keyword evidence="14" id="KW-1185">Reference proteome</keyword>
<evidence type="ECO:0000256" key="7">
    <source>
        <dbReference type="ARBA" id="ARBA00037847"/>
    </source>
</evidence>
<organism evidence="12">
    <name type="scientific">Capitella teleta</name>
    <name type="common">Polychaete worm</name>
    <dbReference type="NCBI Taxonomy" id="283909"/>
    <lineage>
        <taxon>Eukaryota</taxon>
        <taxon>Metazoa</taxon>
        <taxon>Spiralia</taxon>
        <taxon>Lophotrochozoa</taxon>
        <taxon>Annelida</taxon>
        <taxon>Polychaeta</taxon>
        <taxon>Sedentaria</taxon>
        <taxon>Scolecida</taxon>
        <taxon>Capitellidae</taxon>
        <taxon>Capitella</taxon>
    </lineage>
</organism>
<dbReference type="EMBL" id="AMQN01007775">
    <property type="status" value="NOT_ANNOTATED_CDS"/>
    <property type="molecule type" value="Genomic_DNA"/>
</dbReference>
<evidence type="ECO:0000259" key="11">
    <source>
        <dbReference type="PROSITE" id="PS50866"/>
    </source>
</evidence>
<dbReference type="InterPro" id="IPR009038">
    <property type="entry name" value="GOLD_dom"/>
</dbReference>
<comment type="subcellular location">
    <subcellularLocation>
        <location evidence="7">Endomembrane system</location>
        <topology evidence="7">Single-pass membrane protein</topology>
    </subcellularLocation>
    <subcellularLocation>
        <location evidence="1 8">Membrane</location>
        <topology evidence="1 8">Single-pass type I membrane protein</topology>
    </subcellularLocation>
</comment>
<reference evidence="14" key="1">
    <citation type="submission" date="2012-12" db="EMBL/GenBank/DDBJ databases">
        <authorList>
            <person name="Hellsten U."/>
            <person name="Grimwood J."/>
            <person name="Chapman J.A."/>
            <person name="Shapiro H."/>
            <person name="Aerts A."/>
            <person name="Otillar R.P."/>
            <person name="Terry A.Y."/>
            <person name="Boore J.L."/>
            <person name="Simakov O."/>
            <person name="Marletaz F."/>
            <person name="Cho S.-J."/>
            <person name="Edsinger-Gonzales E."/>
            <person name="Havlak P."/>
            <person name="Kuo D.-H."/>
            <person name="Larsson T."/>
            <person name="Lv J."/>
            <person name="Arendt D."/>
            <person name="Savage R."/>
            <person name="Osoegawa K."/>
            <person name="de Jong P."/>
            <person name="Lindberg D.R."/>
            <person name="Seaver E.C."/>
            <person name="Weisblat D.A."/>
            <person name="Putnam N.H."/>
            <person name="Grigoriev I.V."/>
            <person name="Rokhsar D.S."/>
        </authorList>
    </citation>
    <scope>NUCLEOTIDE SEQUENCE</scope>
    <source>
        <strain evidence="14">I ESC-2004</strain>
    </source>
</reference>
<dbReference type="SMART" id="SM01190">
    <property type="entry name" value="EMP24_GP25L"/>
    <property type="match status" value="1"/>
</dbReference>
<feature type="chain" id="PRO_5008788000" description="GOLD domain-containing protein" evidence="10">
    <location>
        <begin position="22"/>
        <end position="223"/>
    </location>
</feature>
<dbReference type="AlphaFoldDB" id="R7UGE2"/>
<dbReference type="InterPro" id="IPR015720">
    <property type="entry name" value="Emp24-like"/>
</dbReference>
<name>R7UGE2_CAPTE</name>
<accession>R7UGE2</accession>
<dbReference type="PROSITE" id="PS50866">
    <property type="entry name" value="GOLD"/>
    <property type="match status" value="1"/>
</dbReference>
<keyword evidence="4 10" id="KW-0732">Signal</keyword>
<reference evidence="12 14" key="2">
    <citation type="journal article" date="2013" name="Nature">
        <title>Insights into bilaterian evolution from three spiralian genomes.</title>
        <authorList>
            <person name="Simakov O."/>
            <person name="Marletaz F."/>
            <person name="Cho S.J."/>
            <person name="Edsinger-Gonzales E."/>
            <person name="Havlak P."/>
            <person name="Hellsten U."/>
            <person name="Kuo D.H."/>
            <person name="Larsson T."/>
            <person name="Lv J."/>
            <person name="Arendt D."/>
            <person name="Savage R."/>
            <person name="Osoegawa K."/>
            <person name="de Jong P."/>
            <person name="Grimwood J."/>
            <person name="Chapman J.A."/>
            <person name="Shapiro H."/>
            <person name="Aerts A."/>
            <person name="Otillar R.P."/>
            <person name="Terry A.Y."/>
            <person name="Boore J.L."/>
            <person name="Grigoriev I.V."/>
            <person name="Lindberg D.R."/>
            <person name="Seaver E.C."/>
            <person name="Weisblat D.A."/>
            <person name="Putnam N.H."/>
            <person name="Rokhsar D.S."/>
        </authorList>
    </citation>
    <scope>NUCLEOTIDE SEQUENCE</scope>
    <source>
        <strain evidence="12 14">I ESC-2004</strain>
    </source>
</reference>
<evidence type="ECO:0000256" key="6">
    <source>
        <dbReference type="ARBA" id="ARBA00023136"/>
    </source>
</evidence>
<dbReference type="STRING" id="283909.R7UGE2"/>
<evidence type="ECO:0000256" key="3">
    <source>
        <dbReference type="ARBA" id="ARBA00022692"/>
    </source>
</evidence>
<dbReference type="SUPFAM" id="SSF101576">
    <property type="entry name" value="Supernatant protein factor (SPF), C-terminal domain"/>
    <property type="match status" value="1"/>
</dbReference>
<dbReference type="OMA" id="GQDQEDW"/>
<dbReference type="GO" id="GO:0016020">
    <property type="term" value="C:membrane"/>
    <property type="evidence" value="ECO:0007669"/>
    <property type="project" value="UniProtKB-SubCell"/>
</dbReference>
<evidence type="ECO:0000313" key="13">
    <source>
        <dbReference type="EnsemblMetazoa" id="CapteP107686"/>
    </source>
</evidence>
<dbReference type="FunCoup" id="R7UGE2">
    <property type="interactions" value="811"/>
</dbReference>
<dbReference type="EMBL" id="KB301365">
    <property type="protein sequence ID" value="ELU05584.1"/>
    <property type="molecule type" value="Genomic_DNA"/>
</dbReference>
<dbReference type="HOGENOM" id="CLU_066963_0_1_1"/>
<dbReference type="EnsemblMetazoa" id="CapteT107686">
    <property type="protein sequence ID" value="CapteP107686"/>
    <property type="gene ID" value="CapteG107686"/>
</dbReference>
<reference evidence="13" key="3">
    <citation type="submission" date="2015-06" db="UniProtKB">
        <authorList>
            <consortium name="EnsemblMetazoa"/>
        </authorList>
    </citation>
    <scope>IDENTIFICATION</scope>
</reference>
<sequence length="223" mass="25348">MHEIKLLSSLALFFCLHSVSGNIEYDLTIDVNPGARECFFQKLKTGADCEVEYQVIDGGDLDVNFVIQAPSGRIILTEVRKMEGVHSFDVDETGDHQFCIDNTFSRFSNKVVFFELVADSDEETKPDLGTAIPDEEKYDIKLDDIKTSLDKVMERLKKSSSTQNVLRVLESRDRSVQENNFDRVNTWSCIQIFVLVSVALTHVLMIRGLFEDRSTTRHTKIAT</sequence>
<evidence type="ECO:0000256" key="2">
    <source>
        <dbReference type="ARBA" id="ARBA00007104"/>
    </source>
</evidence>